<evidence type="ECO:0000313" key="1">
    <source>
        <dbReference type="EMBL" id="AYV80057.1"/>
    </source>
</evidence>
<sequence length="228" mass="26416">MHEDKPNCKYITEDRYKDYDIEISRVDGGVVKMVINDNDYYGWQHPKFVFPTDLTMLEYHTNSDRYYDDIEFPASLHTLKIKSAKFCSGIYNITLPLSLHTLKLTNFTVKTTTVLPPNLCVLIVNKQSLYTHVDSYAKFVLPLPRTLRTLCLPLFDSDSLDNLPSELEELIIVCMTRNMKQNITNLPITLKKIMVLGVLYYDYVVNKITKIPYGCEIVKVGSEYYDTL</sequence>
<dbReference type="SUPFAM" id="SSF52058">
    <property type="entry name" value="L domain-like"/>
    <property type="match status" value="1"/>
</dbReference>
<reference evidence="1" key="1">
    <citation type="submission" date="2018-10" db="EMBL/GenBank/DDBJ databases">
        <title>Hidden diversity of soil giant viruses.</title>
        <authorList>
            <person name="Schulz F."/>
            <person name="Alteio L."/>
            <person name="Goudeau D."/>
            <person name="Ryan E.M."/>
            <person name="Malmstrom R.R."/>
            <person name="Blanchard J."/>
            <person name="Woyke T."/>
        </authorList>
    </citation>
    <scope>NUCLEOTIDE SEQUENCE</scope>
    <source>
        <strain evidence="1">GAV1</strain>
    </source>
</reference>
<name>A0A3G4ZYR1_9VIRU</name>
<dbReference type="EMBL" id="MK072205">
    <property type="protein sequence ID" value="AYV80057.1"/>
    <property type="molecule type" value="Genomic_DNA"/>
</dbReference>
<evidence type="ECO:0008006" key="2">
    <source>
        <dbReference type="Google" id="ProtNLM"/>
    </source>
</evidence>
<protein>
    <recommendedName>
        <fullName evidence="2">FNIP repeat-containing protein</fullName>
    </recommendedName>
</protein>
<gene>
    <name evidence="1" type="ORF">Gaeavirus7_14</name>
</gene>
<dbReference type="InterPro" id="IPR032675">
    <property type="entry name" value="LRR_dom_sf"/>
</dbReference>
<dbReference type="Gene3D" id="3.80.10.10">
    <property type="entry name" value="Ribonuclease Inhibitor"/>
    <property type="match status" value="1"/>
</dbReference>
<organism evidence="1">
    <name type="scientific">Gaeavirus sp</name>
    <dbReference type="NCBI Taxonomy" id="2487767"/>
    <lineage>
        <taxon>Viruses</taxon>
        <taxon>Varidnaviria</taxon>
        <taxon>Bamfordvirae</taxon>
        <taxon>Nucleocytoviricota</taxon>
        <taxon>Megaviricetes</taxon>
        <taxon>Imitervirales</taxon>
        <taxon>Mimiviridae</taxon>
        <taxon>Klosneuvirinae</taxon>
    </lineage>
</organism>
<accession>A0A3G4ZYR1</accession>
<proteinExistence type="predicted"/>